<evidence type="ECO:0000256" key="8">
    <source>
        <dbReference type="ARBA" id="ARBA00022824"/>
    </source>
</evidence>
<dbReference type="InterPro" id="IPR036424">
    <property type="entry name" value="UPP_synth-like_sf"/>
</dbReference>
<reference evidence="14" key="1">
    <citation type="submission" date="2019-04" db="EMBL/GenBank/DDBJ databases">
        <title>Friends and foes A comparative genomics studyof 23 Aspergillus species from section Flavi.</title>
        <authorList>
            <consortium name="DOE Joint Genome Institute"/>
            <person name="Kjaerbolling I."/>
            <person name="Vesth T."/>
            <person name="Frisvad J.C."/>
            <person name="Nybo J.L."/>
            <person name="Theobald S."/>
            <person name="Kildgaard S."/>
            <person name="Isbrandt T."/>
            <person name="Kuo A."/>
            <person name="Sato A."/>
            <person name="Lyhne E.K."/>
            <person name="Kogle M.E."/>
            <person name="Wiebenga A."/>
            <person name="Kun R.S."/>
            <person name="Lubbers R.J."/>
            <person name="Makela M.R."/>
            <person name="Barry K."/>
            <person name="Chovatia M."/>
            <person name="Clum A."/>
            <person name="Daum C."/>
            <person name="Haridas S."/>
            <person name="He G."/>
            <person name="LaButti K."/>
            <person name="Lipzen A."/>
            <person name="Mondo S."/>
            <person name="Riley R."/>
            <person name="Salamov A."/>
            <person name="Simmons B.A."/>
            <person name="Magnuson J.K."/>
            <person name="Henrissat B."/>
            <person name="Mortensen U.H."/>
            <person name="Larsen T.O."/>
            <person name="Devries R.P."/>
            <person name="Grigoriev I.V."/>
            <person name="Machida M."/>
            <person name="Baker S.E."/>
            <person name="Andersen M.R."/>
        </authorList>
    </citation>
    <scope>NUCLEOTIDE SEQUENCE [LARGE SCALE GENOMIC DNA]</scope>
    <source>
        <strain evidence="14">CBS 130017</strain>
    </source>
</reference>
<keyword evidence="11" id="KW-0472">Membrane</keyword>
<name>A0A5N6X717_9EURO</name>
<dbReference type="GO" id="GO:1904423">
    <property type="term" value="C:dehydrodolichyl diphosphate synthase complex"/>
    <property type="evidence" value="ECO:0007669"/>
    <property type="project" value="InterPro"/>
</dbReference>
<dbReference type="AlphaFoldDB" id="A0A5N6X717"/>
<evidence type="ECO:0000256" key="1">
    <source>
        <dbReference type="ARBA" id="ARBA00001946"/>
    </source>
</evidence>
<keyword evidence="7" id="KW-0812">Transmembrane</keyword>
<organism evidence="13 14">
    <name type="scientific">Aspergillus sergii</name>
    <dbReference type="NCBI Taxonomy" id="1034303"/>
    <lineage>
        <taxon>Eukaryota</taxon>
        <taxon>Fungi</taxon>
        <taxon>Dikarya</taxon>
        <taxon>Ascomycota</taxon>
        <taxon>Pezizomycotina</taxon>
        <taxon>Eurotiomycetes</taxon>
        <taxon>Eurotiomycetidae</taxon>
        <taxon>Eurotiales</taxon>
        <taxon>Aspergillaceae</taxon>
        <taxon>Aspergillus</taxon>
        <taxon>Aspergillus subgen. Circumdati</taxon>
    </lineage>
</organism>
<comment type="subcellular location">
    <subcellularLocation>
        <location evidence="2">Endoplasmic reticulum membrane</location>
    </subcellularLocation>
</comment>
<evidence type="ECO:0000256" key="9">
    <source>
        <dbReference type="ARBA" id="ARBA00022842"/>
    </source>
</evidence>
<keyword evidence="8" id="KW-0256">Endoplasmic reticulum</keyword>
<dbReference type="SUPFAM" id="SSF64005">
    <property type="entry name" value="Undecaprenyl diphosphate synthase"/>
    <property type="match status" value="1"/>
</dbReference>
<comment type="cofactor">
    <cofactor evidence="1">
        <name>Mg(2+)</name>
        <dbReference type="ChEBI" id="CHEBI:18420"/>
    </cofactor>
</comment>
<keyword evidence="14" id="KW-1185">Reference proteome</keyword>
<dbReference type="GO" id="GO:0005789">
    <property type="term" value="C:endoplasmic reticulum membrane"/>
    <property type="evidence" value="ECO:0007669"/>
    <property type="project" value="UniProtKB-SubCell"/>
</dbReference>
<gene>
    <name evidence="13" type="ORF">BDV39DRAFT_203832</name>
</gene>
<dbReference type="UniPathway" id="UPA00378"/>
<evidence type="ECO:0000256" key="11">
    <source>
        <dbReference type="ARBA" id="ARBA00023136"/>
    </source>
</evidence>
<comment type="pathway">
    <text evidence="3">Protein modification; protein glycosylation.</text>
</comment>
<keyword evidence="9" id="KW-0460">Magnesium</keyword>
<dbReference type="PANTHER" id="PTHR21528:SF0">
    <property type="entry name" value="DEHYDRODOLICHYL DIPHOSPHATE SYNTHASE COMPLEX SUBUNIT NUS1"/>
    <property type="match status" value="1"/>
</dbReference>
<dbReference type="PANTHER" id="PTHR21528">
    <property type="entry name" value="DEHYDRODOLICHYL DIPHOSPHATE SYNTHASE COMPLEX SUBUNIT NUS1"/>
    <property type="match status" value="1"/>
</dbReference>
<evidence type="ECO:0000313" key="14">
    <source>
        <dbReference type="Proteomes" id="UP000325945"/>
    </source>
</evidence>
<keyword evidence="6" id="KW-0808">Transferase</keyword>
<dbReference type="InterPro" id="IPR038887">
    <property type="entry name" value="Nus1/NgBR"/>
</dbReference>
<sequence>MISQTLGYALNQAVDHLFLSYDLVLRFLYASPKVAYLKKGDQSYHRFQVEKLPSHLAVILSSEENVVEDVEKKDKTARDLASITKWCTDLKIKNVSIYTRQELPQDLQQATLRLVASDNAPSETSPPEDREFSSNIRFLNYEDRNAVLERVISHCGDEGTKVAHENLSEKVSKVLENMYGPPPELVIVFSSRFCLDGYPPWHLKYAEMHHFPDIPEIRQLHLRTALQRFARAEMRHGK</sequence>
<dbReference type="Gene3D" id="3.40.1180.10">
    <property type="entry name" value="Decaprenyl diphosphate synthase-like"/>
    <property type="match status" value="1"/>
</dbReference>
<evidence type="ECO:0000256" key="3">
    <source>
        <dbReference type="ARBA" id="ARBA00004922"/>
    </source>
</evidence>
<evidence type="ECO:0000256" key="10">
    <source>
        <dbReference type="ARBA" id="ARBA00022989"/>
    </source>
</evidence>
<comment type="catalytic activity">
    <reaction evidence="12">
        <text>n isopentenyl diphosphate + (2E,6E)-farnesyl diphosphate = a di-trans,poly-cis-polyprenyl diphosphate + n diphosphate</text>
        <dbReference type="Rhea" id="RHEA:53008"/>
        <dbReference type="Rhea" id="RHEA-COMP:19494"/>
        <dbReference type="ChEBI" id="CHEBI:33019"/>
        <dbReference type="ChEBI" id="CHEBI:128769"/>
        <dbReference type="ChEBI" id="CHEBI:136960"/>
        <dbReference type="ChEBI" id="CHEBI:175763"/>
        <dbReference type="EC" id="2.5.1.87"/>
    </reaction>
</comment>
<dbReference type="EC" id="2.5.1.87" evidence="5"/>
<dbReference type="Proteomes" id="UP000325945">
    <property type="component" value="Unassembled WGS sequence"/>
</dbReference>
<accession>A0A5N6X717</accession>
<evidence type="ECO:0000256" key="7">
    <source>
        <dbReference type="ARBA" id="ARBA00022692"/>
    </source>
</evidence>
<evidence type="ECO:0000256" key="6">
    <source>
        <dbReference type="ARBA" id="ARBA00022679"/>
    </source>
</evidence>
<protein>
    <recommendedName>
        <fullName evidence="5">ditrans,polycis-polyprenyl diphosphate synthase [(2E,6E)-farnesyldiphosphate specific]</fullName>
        <ecNumber evidence="5">2.5.1.87</ecNumber>
    </recommendedName>
</protein>
<comment type="similarity">
    <text evidence="4">Belongs to the UPP synthase family.</text>
</comment>
<proteinExistence type="inferred from homology"/>
<dbReference type="EMBL" id="ML741784">
    <property type="protein sequence ID" value="KAE8328628.1"/>
    <property type="molecule type" value="Genomic_DNA"/>
</dbReference>
<evidence type="ECO:0000256" key="4">
    <source>
        <dbReference type="ARBA" id="ARBA00005432"/>
    </source>
</evidence>
<evidence type="ECO:0000313" key="13">
    <source>
        <dbReference type="EMBL" id="KAE8328628.1"/>
    </source>
</evidence>
<keyword evidence="10" id="KW-1133">Transmembrane helix</keyword>
<dbReference type="GO" id="GO:0045547">
    <property type="term" value="F:ditrans,polycis-polyprenyl diphosphate synthase [(2E,6E)-farnesyl diphosphate specific] activity"/>
    <property type="evidence" value="ECO:0007669"/>
    <property type="project" value="UniProtKB-EC"/>
</dbReference>
<evidence type="ECO:0000256" key="12">
    <source>
        <dbReference type="ARBA" id="ARBA00047353"/>
    </source>
</evidence>
<evidence type="ECO:0000256" key="2">
    <source>
        <dbReference type="ARBA" id="ARBA00004586"/>
    </source>
</evidence>
<evidence type="ECO:0000256" key="5">
    <source>
        <dbReference type="ARBA" id="ARBA00012596"/>
    </source>
</evidence>